<organism evidence="2 3">
    <name type="scientific">Geomonas diazotrophica</name>
    <dbReference type="NCBI Taxonomy" id="2843197"/>
    <lineage>
        <taxon>Bacteria</taxon>
        <taxon>Pseudomonadati</taxon>
        <taxon>Thermodesulfobacteriota</taxon>
        <taxon>Desulfuromonadia</taxon>
        <taxon>Geobacterales</taxon>
        <taxon>Geobacteraceae</taxon>
        <taxon>Geomonas</taxon>
    </lineage>
</organism>
<evidence type="ECO:0000313" key="3">
    <source>
        <dbReference type="Proteomes" id="UP000683493"/>
    </source>
</evidence>
<gene>
    <name evidence="2" type="ORF">KP005_14070</name>
</gene>
<accession>A0ABX8JIL0</accession>
<proteinExistence type="predicted"/>
<dbReference type="InterPro" id="IPR019734">
    <property type="entry name" value="TPR_rpt"/>
</dbReference>
<sequence>MTRFDQVLVLVPKSFEAKTGRGMALARLGRLQEAERELRSALLMNPNPVRTHYELGLVYRQLGDEGKALEQFKEGIRKYEQGRQ</sequence>
<protein>
    <submittedName>
        <fullName evidence="2">Tetratricopeptide repeat protein</fullName>
    </submittedName>
</protein>
<name>A0ABX8JIL0_9BACT</name>
<feature type="repeat" description="TPR" evidence="1">
    <location>
        <begin position="49"/>
        <end position="82"/>
    </location>
</feature>
<feature type="repeat" description="TPR" evidence="1">
    <location>
        <begin position="15"/>
        <end position="48"/>
    </location>
</feature>
<dbReference type="Proteomes" id="UP000683493">
    <property type="component" value="Chromosome"/>
</dbReference>
<evidence type="ECO:0000313" key="2">
    <source>
        <dbReference type="EMBL" id="QWV96492.1"/>
    </source>
</evidence>
<dbReference type="EMBL" id="CP076724">
    <property type="protein sequence ID" value="QWV96492.1"/>
    <property type="molecule type" value="Genomic_DNA"/>
</dbReference>
<keyword evidence="3" id="KW-1185">Reference proteome</keyword>
<dbReference type="Pfam" id="PF13432">
    <property type="entry name" value="TPR_16"/>
    <property type="match status" value="1"/>
</dbReference>
<reference evidence="2 3" key="1">
    <citation type="submission" date="2021-06" db="EMBL/GenBank/DDBJ databases">
        <title>Gemonas diversity in paddy soil.</title>
        <authorList>
            <person name="Liu G."/>
        </authorList>
    </citation>
    <scope>NUCLEOTIDE SEQUENCE [LARGE SCALE GENOMIC DNA]</scope>
    <source>
        <strain evidence="2 3">RG29</strain>
    </source>
</reference>
<dbReference type="SMART" id="SM00028">
    <property type="entry name" value="TPR"/>
    <property type="match status" value="2"/>
</dbReference>
<dbReference type="PROSITE" id="PS50005">
    <property type="entry name" value="TPR"/>
    <property type="match status" value="2"/>
</dbReference>
<evidence type="ECO:0000256" key="1">
    <source>
        <dbReference type="PROSITE-ProRule" id="PRU00339"/>
    </source>
</evidence>
<keyword evidence="1" id="KW-0802">TPR repeat</keyword>